<dbReference type="AlphaFoldDB" id="A0A226N381"/>
<dbReference type="Proteomes" id="UP000198323">
    <property type="component" value="Unassembled WGS sequence"/>
</dbReference>
<accession>A0A226N381</accession>
<gene>
    <name evidence="2" type="ORF">ASZ78_013426</name>
</gene>
<name>A0A226N381_CALSU</name>
<feature type="region of interest" description="Disordered" evidence="1">
    <location>
        <begin position="22"/>
        <end position="113"/>
    </location>
</feature>
<protein>
    <recommendedName>
        <fullName evidence="4">LEU7 protein</fullName>
    </recommendedName>
</protein>
<dbReference type="InterPro" id="IPR031510">
    <property type="entry name" value="DLEU7"/>
</dbReference>
<sequence length="229" mass="25538">MAGLAALLESLGHQAEALRALQAVWEGREDGAAPHPPRSPTQPSQAQSDSTGQHGPAWSSPGGKTEVDGLGWAWELEEERKTPGKSPEEEEKSGDLTPLSIGERRPQRLSQLRLERPETLREKALRSKLSRVVNATTRLVALEQTFLLPLLQQHPFPLHLKDSIEFRNICSHMALQREGQQFEKDLQEAHQCLKTIIEKLICSLAVFPSESYIPVRSALRQILQNLLAV</sequence>
<proteinExistence type="predicted"/>
<evidence type="ECO:0000313" key="3">
    <source>
        <dbReference type="Proteomes" id="UP000198323"/>
    </source>
</evidence>
<keyword evidence="3" id="KW-1185">Reference proteome</keyword>
<dbReference type="STRING" id="9009.A0A226N381"/>
<evidence type="ECO:0008006" key="4">
    <source>
        <dbReference type="Google" id="ProtNLM"/>
    </source>
</evidence>
<evidence type="ECO:0000256" key="1">
    <source>
        <dbReference type="SAM" id="MobiDB-lite"/>
    </source>
</evidence>
<dbReference type="Pfam" id="PF15760">
    <property type="entry name" value="DLEU7"/>
    <property type="match status" value="1"/>
</dbReference>
<organism evidence="2 3">
    <name type="scientific">Callipepla squamata</name>
    <name type="common">Scaled quail</name>
    <dbReference type="NCBI Taxonomy" id="9009"/>
    <lineage>
        <taxon>Eukaryota</taxon>
        <taxon>Metazoa</taxon>
        <taxon>Chordata</taxon>
        <taxon>Craniata</taxon>
        <taxon>Vertebrata</taxon>
        <taxon>Euteleostomi</taxon>
        <taxon>Archelosauria</taxon>
        <taxon>Archosauria</taxon>
        <taxon>Dinosauria</taxon>
        <taxon>Saurischia</taxon>
        <taxon>Theropoda</taxon>
        <taxon>Coelurosauria</taxon>
        <taxon>Aves</taxon>
        <taxon>Neognathae</taxon>
        <taxon>Galloanserae</taxon>
        <taxon>Galliformes</taxon>
        <taxon>Odontophoridae</taxon>
        <taxon>Callipepla</taxon>
    </lineage>
</organism>
<feature type="compositionally biased region" description="Polar residues" evidence="1">
    <location>
        <begin position="41"/>
        <end position="53"/>
    </location>
</feature>
<dbReference type="EMBL" id="MCFN01000235">
    <property type="protein sequence ID" value="OXB62053.1"/>
    <property type="molecule type" value="Genomic_DNA"/>
</dbReference>
<evidence type="ECO:0000313" key="2">
    <source>
        <dbReference type="EMBL" id="OXB62053.1"/>
    </source>
</evidence>
<dbReference type="OrthoDB" id="8788044at2759"/>
<dbReference type="PANTHER" id="PTHR36961:SF1">
    <property type="entry name" value="LEUKEMIA-ASSOCIATED PROTEIN 7"/>
    <property type="match status" value="1"/>
</dbReference>
<comment type="caution">
    <text evidence="2">The sequence shown here is derived from an EMBL/GenBank/DDBJ whole genome shotgun (WGS) entry which is preliminary data.</text>
</comment>
<reference evidence="2 3" key="1">
    <citation type="submission" date="2016-07" db="EMBL/GenBank/DDBJ databases">
        <title>Disparate Historic Effective Population Sizes Predicted by Modern Levels of Genome Diversity for the Scaled Quail (Callipepla squamata) and the Northern Bobwhite (Colinus virginianus): Inferences from First and Second Generation Draft Genome Assemblies for Sympatric New World Quail.</title>
        <authorList>
            <person name="Oldeschulte D.L."/>
            <person name="Halley Y.A."/>
            <person name="Bhattarai E.K."/>
            <person name="Brashear W.A."/>
            <person name="Hill J."/>
            <person name="Metz R.P."/>
            <person name="Johnson C.D."/>
            <person name="Rollins D."/>
            <person name="Peterson M.J."/>
            <person name="Bickhart D.M."/>
            <person name="Decker J.E."/>
            <person name="Seabury C.M."/>
        </authorList>
    </citation>
    <scope>NUCLEOTIDE SEQUENCE [LARGE SCALE GENOMIC DNA]</scope>
    <source>
        <strain evidence="2 3">Texas</strain>
        <tissue evidence="2">Leg muscle</tissue>
    </source>
</reference>
<dbReference type="PANTHER" id="PTHR36961">
    <property type="entry name" value="LEUKEMIA-ASSOCIATED PROTEIN 7"/>
    <property type="match status" value="1"/>
</dbReference>